<accession>A0A9D1HJ80</accession>
<sequence length="91" mass="10499">MYAKKIKMKYGCSNSNNVQEIEEIYIDGCNNPGYFKKSVLYDYLKKNPGSIKVYISPYPDVLPALSSRGEKYVRSEPNDTERDNLLKLPRV</sequence>
<proteinExistence type="predicted"/>
<reference evidence="2" key="2">
    <citation type="journal article" date="2021" name="PeerJ">
        <title>Extensive microbial diversity within the chicken gut microbiome revealed by metagenomics and culture.</title>
        <authorList>
            <person name="Gilroy R."/>
            <person name="Ravi A."/>
            <person name="Getino M."/>
            <person name="Pursley I."/>
            <person name="Horton D.L."/>
            <person name="Alikhan N.F."/>
            <person name="Baker D."/>
            <person name="Gharbi K."/>
            <person name="Hall N."/>
            <person name="Watson M."/>
            <person name="Adriaenssens E.M."/>
            <person name="Foster-Nyarko E."/>
            <person name="Jarju S."/>
            <person name="Secka A."/>
            <person name="Antonio M."/>
            <person name="Oren A."/>
            <person name="Chaudhuri R.R."/>
            <person name="La Ragione R."/>
            <person name="Hildebrand F."/>
            <person name="Pallen M.J."/>
        </authorList>
    </citation>
    <scope>NUCLEOTIDE SEQUENCE</scope>
    <source>
        <strain evidence="2">2830</strain>
    </source>
</reference>
<evidence type="ECO:0000313" key="3">
    <source>
        <dbReference type="Proteomes" id="UP000824124"/>
    </source>
</evidence>
<name>A0A9D1HJ80_9FIRM</name>
<dbReference type="Pfam" id="PF13031">
    <property type="entry name" value="DUF3892"/>
    <property type="match status" value="1"/>
</dbReference>
<reference evidence="2" key="1">
    <citation type="submission" date="2020-10" db="EMBL/GenBank/DDBJ databases">
        <authorList>
            <person name="Gilroy R."/>
        </authorList>
    </citation>
    <scope>NUCLEOTIDE SEQUENCE</scope>
    <source>
        <strain evidence="2">2830</strain>
    </source>
</reference>
<dbReference type="AlphaFoldDB" id="A0A9D1HJ80"/>
<feature type="compositionally biased region" description="Basic and acidic residues" evidence="1">
    <location>
        <begin position="72"/>
        <end position="85"/>
    </location>
</feature>
<dbReference type="InterPro" id="IPR024997">
    <property type="entry name" value="DUF3892"/>
</dbReference>
<gene>
    <name evidence="2" type="ORF">IAB00_02290</name>
</gene>
<dbReference type="Proteomes" id="UP000824124">
    <property type="component" value="Unassembled WGS sequence"/>
</dbReference>
<evidence type="ECO:0000313" key="2">
    <source>
        <dbReference type="EMBL" id="HIU10069.1"/>
    </source>
</evidence>
<dbReference type="EMBL" id="DVMH01000015">
    <property type="protein sequence ID" value="HIU10069.1"/>
    <property type="molecule type" value="Genomic_DNA"/>
</dbReference>
<feature type="region of interest" description="Disordered" evidence="1">
    <location>
        <begin position="72"/>
        <end position="91"/>
    </location>
</feature>
<organism evidence="2 3">
    <name type="scientific">Candidatus Avidehalobacter gallistercoris</name>
    <dbReference type="NCBI Taxonomy" id="2840694"/>
    <lineage>
        <taxon>Bacteria</taxon>
        <taxon>Bacillati</taxon>
        <taxon>Bacillota</taxon>
        <taxon>Clostridia</taxon>
        <taxon>Eubacteriales</taxon>
        <taxon>Peptococcaceae</taxon>
        <taxon>Peptococcaceae incertae sedis</taxon>
        <taxon>Candidatus Avidehalobacter</taxon>
    </lineage>
</organism>
<evidence type="ECO:0000256" key="1">
    <source>
        <dbReference type="SAM" id="MobiDB-lite"/>
    </source>
</evidence>
<comment type="caution">
    <text evidence="2">The sequence shown here is derived from an EMBL/GenBank/DDBJ whole genome shotgun (WGS) entry which is preliminary data.</text>
</comment>
<protein>
    <submittedName>
        <fullName evidence="2">DUF3892 domain-containing protein</fullName>
    </submittedName>
</protein>